<keyword evidence="2" id="KW-1185">Reference proteome</keyword>
<sequence>MAPERSSPLPPLNVADLVTVDLESEAETCSSTTSLNVHVVHNVQDEQTKQLAPPAELTSCVETSCCYKKCRRRRGTKSFCHPETRDMKTFINTFIAFLGSGVLGLPYAFRQTGIVTGLVTLGSVAALSTYAMLLVLQCKYKLEQDGKRVTTYGAIGQVALGPLGSFLVNTALVISQTGFCIAYLIFIASNAQKIFNLSQPVVVFMCVPPLVGFSLLKHMRQLAYVSVVADLMCIVGLLVVLQIDLTYMETDDDAIQVVGLTSGIPFFFGIASYCFEGVGLVLPLEQSMQHKRHFTPILVSTVIIITSLYATFGICGYLAFGNETNAIITLNLDASGVAGTLVQLCLCLGLFFTYPVMLYPVFEVVQSIALCKTLHHSPSSRRTDVAVRASIVLCTAIIAATIPDFGRFISFIGSTCCALLAFILPAWFHLCLFRKDAMTWKDRVHQLVVCAMMAVGLAMFCAGVIEAIQCVL</sequence>
<proteinExistence type="predicted"/>
<reference evidence="1 2" key="1">
    <citation type="journal article" date="2022" name="bioRxiv">
        <title>The genome of the oomycete Peronosclerospora sorghi, a cosmopolitan pathogen of maize and sorghum, is inflated with dispersed pseudogenes.</title>
        <authorList>
            <person name="Fletcher K."/>
            <person name="Martin F."/>
            <person name="Isakeit T."/>
            <person name="Cavanaugh K."/>
            <person name="Magill C."/>
            <person name="Michelmore R."/>
        </authorList>
    </citation>
    <scope>NUCLEOTIDE SEQUENCE [LARGE SCALE GENOMIC DNA]</scope>
    <source>
        <strain evidence="1">P6</strain>
    </source>
</reference>
<evidence type="ECO:0000313" key="2">
    <source>
        <dbReference type="Proteomes" id="UP001163321"/>
    </source>
</evidence>
<protein>
    <submittedName>
        <fullName evidence="1">Uncharacterized protein</fullName>
    </submittedName>
</protein>
<name>A0ACC0WFC8_9STRA</name>
<dbReference type="EMBL" id="CM047581">
    <property type="protein sequence ID" value="KAI9916991.1"/>
    <property type="molecule type" value="Genomic_DNA"/>
</dbReference>
<dbReference type="Proteomes" id="UP001163321">
    <property type="component" value="Chromosome 2"/>
</dbReference>
<gene>
    <name evidence="1" type="ORF">PsorP6_017994</name>
</gene>
<organism evidence="1 2">
    <name type="scientific">Peronosclerospora sorghi</name>
    <dbReference type="NCBI Taxonomy" id="230839"/>
    <lineage>
        <taxon>Eukaryota</taxon>
        <taxon>Sar</taxon>
        <taxon>Stramenopiles</taxon>
        <taxon>Oomycota</taxon>
        <taxon>Peronosporomycetes</taxon>
        <taxon>Peronosporales</taxon>
        <taxon>Peronosporaceae</taxon>
        <taxon>Peronosclerospora</taxon>
    </lineage>
</organism>
<comment type="caution">
    <text evidence="1">The sequence shown here is derived from an EMBL/GenBank/DDBJ whole genome shotgun (WGS) entry which is preliminary data.</text>
</comment>
<evidence type="ECO:0000313" key="1">
    <source>
        <dbReference type="EMBL" id="KAI9916991.1"/>
    </source>
</evidence>
<accession>A0ACC0WFC8</accession>